<gene>
    <name evidence="1" type="ORF">BN381_130065</name>
</gene>
<reference evidence="1 2" key="1">
    <citation type="journal article" date="2013" name="ISME J.">
        <title>Metabolic model for the filamentous 'Candidatus Microthrix parvicella' based on genomic and metagenomic analyses.</title>
        <authorList>
            <person name="Jon McIlroy S."/>
            <person name="Kristiansen R."/>
            <person name="Albertsen M."/>
            <person name="Michael Karst S."/>
            <person name="Rossetti S."/>
            <person name="Lund Nielsen J."/>
            <person name="Tandoi V."/>
            <person name="James Seviour R."/>
            <person name="Nielsen P.H."/>
        </authorList>
    </citation>
    <scope>NUCLEOTIDE SEQUENCE [LARGE SCALE GENOMIC DNA]</scope>
    <source>
        <strain evidence="1 2">RN1</strain>
    </source>
</reference>
<name>R4Z1L9_9ACTN</name>
<dbReference type="EMBL" id="CANL01000005">
    <property type="protein sequence ID" value="CCM62507.1"/>
    <property type="molecule type" value="Genomic_DNA"/>
</dbReference>
<evidence type="ECO:0008006" key="3">
    <source>
        <dbReference type="Google" id="ProtNLM"/>
    </source>
</evidence>
<dbReference type="Pfam" id="PF14081">
    <property type="entry name" value="DUF4262"/>
    <property type="match status" value="1"/>
</dbReference>
<sequence>MSGDPMPDRHLDLRDKLAWMVETRGYAVEPVTQVDDPLDPRPGYTFSVGFEATWGHAEVGLWGLAPSAARGLIDLIAAQIAAGIELPVGVVFSGLLENELRSALLTVDVDVADERFPGAAVFYAQTPFRMQQFMWPDRAGLLPWEDGYDHRLRVAQPMIGHW</sequence>
<evidence type="ECO:0000313" key="1">
    <source>
        <dbReference type="EMBL" id="CCM62507.1"/>
    </source>
</evidence>
<dbReference type="HOGENOM" id="CLU_1649840_0_0_11"/>
<dbReference type="InterPro" id="IPR025358">
    <property type="entry name" value="DUF4262"/>
</dbReference>
<dbReference type="STRING" id="1229780.BN381_130065"/>
<accession>R4Z1L9</accession>
<proteinExistence type="predicted"/>
<evidence type="ECO:0000313" key="2">
    <source>
        <dbReference type="Proteomes" id="UP000018291"/>
    </source>
</evidence>
<comment type="caution">
    <text evidence="1">The sequence shown here is derived from an EMBL/GenBank/DDBJ whole genome shotgun (WGS) entry which is preliminary data.</text>
</comment>
<keyword evidence="2" id="KW-1185">Reference proteome</keyword>
<organism evidence="1 2">
    <name type="scientific">Candidatus Neomicrothrix parvicella RN1</name>
    <dbReference type="NCBI Taxonomy" id="1229780"/>
    <lineage>
        <taxon>Bacteria</taxon>
        <taxon>Bacillati</taxon>
        <taxon>Actinomycetota</taxon>
        <taxon>Acidimicrobiia</taxon>
        <taxon>Acidimicrobiales</taxon>
        <taxon>Microthrixaceae</taxon>
        <taxon>Candidatus Neomicrothrix</taxon>
    </lineage>
</organism>
<dbReference type="Proteomes" id="UP000018291">
    <property type="component" value="Unassembled WGS sequence"/>
</dbReference>
<dbReference type="AlphaFoldDB" id="R4Z1L9"/>
<protein>
    <recommendedName>
        <fullName evidence="3">DUF4262 domain-containing protein</fullName>
    </recommendedName>
</protein>